<comment type="caution">
    <text evidence="1">The sequence shown here is derived from an EMBL/GenBank/DDBJ whole genome shotgun (WGS) entry which is preliminary data.</text>
</comment>
<name>A0A0F9D869_9ZZZZ</name>
<reference evidence="1" key="1">
    <citation type="journal article" date="2015" name="Nature">
        <title>Complex archaea that bridge the gap between prokaryotes and eukaryotes.</title>
        <authorList>
            <person name="Spang A."/>
            <person name="Saw J.H."/>
            <person name="Jorgensen S.L."/>
            <person name="Zaremba-Niedzwiedzka K."/>
            <person name="Martijn J."/>
            <person name="Lind A.E."/>
            <person name="van Eijk R."/>
            <person name="Schleper C."/>
            <person name="Guy L."/>
            <person name="Ettema T.J."/>
        </authorList>
    </citation>
    <scope>NUCLEOTIDE SEQUENCE</scope>
</reference>
<protein>
    <submittedName>
        <fullName evidence="1">Uncharacterized protein</fullName>
    </submittedName>
</protein>
<dbReference type="EMBL" id="LAZR01040631">
    <property type="protein sequence ID" value="KKL14006.1"/>
    <property type="molecule type" value="Genomic_DNA"/>
</dbReference>
<organism evidence="1">
    <name type="scientific">marine sediment metagenome</name>
    <dbReference type="NCBI Taxonomy" id="412755"/>
    <lineage>
        <taxon>unclassified sequences</taxon>
        <taxon>metagenomes</taxon>
        <taxon>ecological metagenomes</taxon>
    </lineage>
</organism>
<dbReference type="AlphaFoldDB" id="A0A0F9D869"/>
<sequence>MSHNYCRCDLPKFAYDGHNRCLRCGKPWGVLKTNRCRECDAPAGYHKLDCSAAPNPCITLYVDGDPR</sequence>
<proteinExistence type="predicted"/>
<gene>
    <name evidence="1" type="ORF">LCGC14_2520090</name>
</gene>
<evidence type="ECO:0000313" key="1">
    <source>
        <dbReference type="EMBL" id="KKL14006.1"/>
    </source>
</evidence>
<accession>A0A0F9D869</accession>